<comment type="similarity">
    <text evidence="2">Belongs to the MgtC/SapB family.</text>
</comment>
<dbReference type="InterPro" id="IPR003416">
    <property type="entry name" value="MgtC/SapB/SrpB/YhiD_fam"/>
</dbReference>
<dbReference type="EMBL" id="JAHDYS010000024">
    <property type="protein sequence ID" value="MBT1073531.1"/>
    <property type="molecule type" value="Genomic_DNA"/>
</dbReference>
<evidence type="ECO:0000256" key="6">
    <source>
        <dbReference type="ARBA" id="ARBA00023136"/>
    </source>
</evidence>
<comment type="subcellular location">
    <subcellularLocation>
        <location evidence="1">Cell membrane</location>
        <topology evidence="1">Multi-pass membrane protein</topology>
    </subcellularLocation>
</comment>
<feature type="transmembrane region" description="Helical" evidence="7">
    <location>
        <begin position="37"/>
        <end position="56"/>
    </location>
</feature>
<evidence type="ECO:0000256" key="1">
    <source>
        <dbReference type="ARBA" id="ARBA00004651"/>
    </source>
</evidence>
<dbReference type="Proteomes" id="UP000784128">
    <property type="component" value="Unassembled WGS sequence"/>
</dbReference>
<dbReference type="PANTHER" id="PTHR33778:SF1">
    <property type="entry name" value="MAGNESIUM TRANSPORTER YHID-RELATED"/>
    <property type="match status" value="1"/>
</dbReference>
<evidence type="ECO:0000313" key="9">
    <source>
        <dbReference type="EMBL" id="MBT1073531.1"/>
    </source>
</evidence>
<evidence type="ECO:0000313" key="10">
    <source>
        <dbReference type="Proteomes" id="UP000784128"/>
    </source>
</evidence>
<keyword evidence="10" id="KW-1185">Reference proteome</keyword>
<sequence>MHADFQTIMAGRLLLASLLGALIGLEREIHGRTAGFRTHLLVSLGSALFVAVSINFYQTFGNFTGSGVVGVDPGRVAAQVVTGIGFLGAGAIIREKTSVRGLTTAACLWVAAAIGVACGSGMYFMSIVVTAIALISLVALKKIEGLLARDSYAMLTVESDNVEGQLEVITKLLESCGFTLTPAGMERRVDGSFMYEFQVKMHKKGIAADEIDQIALLPGVRGVRFWRQAIV</sequence>
<comment type="caution">
    <text evidence="9">The sequence shown here is derived from an EMBL/GenBank/DDBJ whole genome shotgun (WGS) entry which is preliminary data.</text>
</comment>
<accession>A0ABS5UDI6</accession>
<dbReference type="PRINTS" id="PR01837">
    <property type="entry name" value="MGTCSAPBPROT"/>
</dbReference>
<evidence type="ECO:0000256" key="4">
    <source>
        <dbReference type="ARBA" id="ARBA00022692"/>
    </source>
</evidence>
<organism evidence="9 10">
    <name type="scientific">Pelotalea chapellei</name>
    <dbReference type="NCBI Taxonomy" id="44671"/>
    <lineage>
        <taxon>Bacteria</taxon>
        <taxon>Pseudomonadati</taxon>
        <taxon>Thermodesulfobacteriota</taxon>
        <taxon>Desulfuromonadia</taxon>
        <taxon>Geobacterales</taxon>
        <taxon>Geobacteraceae</taxon>
        <taxon>Pelotalea</taxon>
    </lineage>
</organism>
<gene>
    <name evidence="9" type="ORF">KJB30_17255</name>
</gene>
<keyword evidence="5 7" id="KW-1133">Transmembrane helix</keyword>
<dbReference type="InterPro" id="IPR049177">
    <property type="entry name" value="MgtC_SapB_SrpB_YhiD_N"/>
</dbReference>
<protein>
    <submittedName>
        <fullName evidence="9">MgtC/SapB family protein</fullName>
    </submittedName>
</protein>
<reference evidence="9 10" key="1">
    <citation type="submission" date="2021-05" db="EMBL/GenBank/DDBJ databases">
        <title>The draft genome of Geobacter chapellei DSM 13688.</title>
        <authorList>
            <person name="Xu Z."/>
            <person name="Masuda Y."/>
            <person name="Itoh H."/>
            <person name="Senoo K."/>
        </authorList>
    </citation>
    <scope>NUCLEOTIDE SEQUENCE [LARGE SCALE GENOMIC DNA]</scope>
    <source>
        <strain evidence="9 10">DSM 13688</strain>
    </source>
</reference>
<evidence type="ECO:0000256" key="5">
    <source>
        <dbReference type="ARBA" id="ARBA00022989"/>
    </source>
</evidence>
<keyword evidence="6 7" id="KW-0472">Membrane</keyword>
<proteinExistence type="inferred from homology"/>
<evidence type="ECO:0000259" key="8">
    <source>
        <dbReference type="Pfam" id="PF02308"/>
    </source>
</evidence>
<keyword evidence="4 7" id="KW-0812">Transmembrane</keyword>
<evidence type="ECO:0000256" key="2">
    <source>
        <dbReference type="ARBA" id="ARBA00009298"/>
    </source>
</evidence>
<evidence type="ECO:0000256" key="7">
    <source>
        <dbReference type="SAM" id="Phobius"/>
    </source>
</evidence>
<evidence type="ECO:0000256" key="3">
    <source>
        <dbReference type="ARBA" id="ARBA00022475"/>
    </source>
</evidence>
<feature type="domain" description="MgtC/SapB/SrpB/YhiD N-terminal" evidence="8">
    <location>
        <begin position="13"/>
        <end position="144"/>
    </location>
</feature>
<feature type="transmembrane region" description="Helical" evidence="7">
    <location>
        <begin position="76"/>
        <end position="93"/>
    </location>
</feature>
<dbReference type="PANTHER" id="PTHR33778">
    <property type="entry name" value="PROTEIN MGTC"/>
    <property type="match status" value="1"/>
</dbReference>
<feature type="transmembrane region" description="Helical" evidence="7">
    <location>
        <begin position="123"/>
        <end position="140"/>
    </location>
</feature>
<dbReference type="RefSeq" id="WP_214301616.1">
    <property type="nucleotide sequence ID" value="NZ_JAHDYS010000024.1"/>
</dbReference>
<dbReference type="Pfam" id="PF02308">
    <property type="entry name" value="MgtC"/>
    <property type="match status" value="1"/>
</dbReference>
<name>A0ABS5UDI6_9BACT</name>
<keyword evidence="3" id="KW-1003">Cell membrane</keyword>